<evidence type="ECO:0000256" key="3">
    <source>
        <dbReference type="ARBA" id="ARBA00023125"/>
    </source>
</evidence>
<evidence type="ECO:0000313" key="7">
    <source>
        <dbReference type="Proteomes" id="UP001595444"/>
    </source>
</evidence>
<keyword evidence="4" id="KW-0804">Transcription</keyword>
<dbReference type="InterPro" id="IPR036388">
    <property type="entry name" value="WH-like_DNA-bd_sf"/>
</dbReference>
<dbReference type="Gene3D" id="1.10.10.10">
    <property type="entry name" value="Winged helix-like DNA-binding domain superfamily/Winged helix DNA-binding domain"/>
    <property type="match status" value="1"/>
</dbReference>
<sequence length="309" mass="35167">MNIKSKPTIKPNTIDWDDLKYFLAIAEEGSLSAASRKLSVSQPTLSRRLTTFEETVGAELFSRTRSGLEITVLGEQILARAAHMRDDVHTVERLITGHDTSLQGSVIISCIEIIGAEWLVQKIRPFHDIYPEITVEIKIDNTASDLLRREADIALRMFRPIQNDLVAKRTVSMNYGYYASKDYIEKHGKPETFSELREHRFIMPHDEILAHVNQQKAPKRPLSNVVFRSNNLLALATAVRAGYGIGAYSCLIAEKDPNLVRLFGDFVIFSSDIWLVSHSELRRSARIRAMYDYLGDMLHDHRHQFSGEV</sequence>
<name>A0ABV7D1S1_9PROT</name>
<dbReference type="PANTHER" id="PTHR30537">
    <property type="entry name" value="HTH-TYPE TRANSCRIPTIONAL REGULATOR"/>
    <property type="match status" value="1"/>
</dbReference>
<feature type="domain" description="HTH lysR-type" evidence="5">
    <location>
        <begin position="14"/>
        <end position="71"/>
    </location>
</feature>
<keyword evidence="7" id="KW-1185">Reference proteome</keyword>
<dbReference type="RefSeq" id="WP_194212527.1">
    <property type="nucleotide sequence ID" value="NZ_CP061205.1"/>
</dbReference>
<accession>A0ABV7D1S1</accession>
<dbReference type="EMBL" id="JBHRSL010000002">
    <property type="protein sequence ID" value="MFC3050830.1"/>
    <property type="molecule type" value="Genomic_DNA"/>
</dbReference>
<dbReference type="Pfam" id="PF00126">
    <property type="entry name" value="HTH_1"/>
    <property type="match status" value="1"/>
</dbReference>
<dbReference type="InterPro" id="IPR058163">
    <property type="entry name" value="LysR-type_TF_proteobact-type"/>
</dbReference>
<evidence type="ECO:0000256" key="2">
    <source>
        <dbReference type="ARBA" id="ARBA00023015"/>
    </source>
</evidence>
<keyword evidence="2" id="KW-0805">Transcription regulation</keyword>
<dbReference type="InterPro" id="IPR036390">
    <property type="entry name" value="WH_DNA-bd_sf"/>
</dbReference>
<evidence type="ECO:0000256" key="1">
    <source>
        <dbReference type="ARBA" id="ARBA00009437"/>
    </source>
</evidence>
<gene>
    <name evidence="6" type="ORF">ACFOKA_02815</name>
</gene>
<dbReference type="PANTHER" id="PTHR30537:SF3">
    <property type="entry name" value="TRANSCRIPTIONAL REGULATORY PROTEIN"/>
    <property type="match status" value="1"/>
</dbReference>
<proteinExistence type="inferred from homology"/>
<dbReference type="PROSITE" id="PS50931">
    <property type="entry name" value="HTH_LYSR"/>
    <property type="match status" value="1"/>
</dbReference>
<dbReference type="PRINTS" id="PR00039">
    <property type="entry name" value="HTHLYSR"/>
</dbReference>
<reference evidence="7" key="1">
    <citation type="journal article" date="2019" name="Int. J. Syst. Evol. Microbiol.">
        <title>The Global Catalogue of Microorganisms (GCM) 10K type strain sequencing project: providing services to taxonomists for standard genome sequencing and annotation.</title>
        <authorList>
            <consortium name="The Broad Institute Genomics Platform"/>
            <consortium name="The Broad Institute Genome Sequencing Center for Infectious Disease"/>
            <person name="Wu L."/>
            <person name="Ma J."/>
        </authorList>
    </citation>
    <scope>NUCLEOTIDE SEQUENCE [LARGE SCALE GENOMIC DNA]</scope>
    <source>
        <strain evidence="7">KCTC 62164</strain>
    </source>
</reference>
<organism evidence="6 7">
    <name type="scientific">Kordiimonas pumila</name>
    <dbReference type="NCBI Taxonomy" id="2161677"/>
    <lineage>
        <taxon>Bacteria</taxon>
        <taxon>Pseudomonadati</taxon>
        <taxon>Pseudomonadota</taxon>
        <taxon>Alphaproteobacteria</taxon>
        <taxon>Kordiimonadales</taxon>
        <taxon>Kordiimonadaceae</taxon>
        <taxon>Kordiimonas</taxon>
    </lineage>
</organism>
<evidence type="ECO:0000313" key="6">
    <source>
        <dbReference type="EMBL" id="MFC3050830.1"/>
    </source>
</evidence>
<dbReference type="SUPFAM" id="SSF46785">
    <property type="entry name" value="Winged helix' DNA-binding domain"/>
    <property type="match status" value="1"/>
</dbReference>
<protein>
    <submittedName>
        <fullName evidence="6">LysR family transcriptional regulator</fullName>
    </submittedName>
</protein>
<evidence type="ECO:0000259" key="5">
    <source>
        <dbReference type="PROSITE" id="PS50931"/>
    </source>
</evidence>
<dbReference type="Gene3D" id="3.40.190.290">
    <property type="match status" value="1"/>
</dbReference>
<keyword evidence="3" id="KW-0238">DNA-binding</keyword>
<dbReference type="InterPro" id="IPR000847">
    <property type="entry name" value="LysR_HTH_N"/>
</dbReference>
<dbReference type="Proteomes" id="UP001595444">
    <property type="component" value="Unassembled WGS sequence"/>
</dbReference>
<comment type="caution">
    <text evidence="6">The sequence shown here is derived from an EMBL/GenBank/DDBJ whole genome shotgun (WGS) entry which is preliminary data.</text>
</comment>
<dbReference type="InterPro" id="IPR005119">
    <property type="entry name" value="LysR_subst-bd"/>
</dbReference>
<evidence type="ECO:0000256" key="4">
    <source>
        <dbReference type="ARBA" id="ARBA00023163"/>
    </source>
</evidence>
<comment type="similarity">
    <text evidence="1">Belongs to the LysR transcriptional regulatory family.</text>
</comment>
<dbReference type="SUPFAM" id="SSF53850">
    <property type="entry name" value="Periplasmic binding protein-like II"/>
    <property type="match status" value="1"/>
</dbReference>
<dbReference type="Pfam" id="PF03466">
    <property type="entry name" value="LysR_substrate"/>
    <property type="match status" value="1"/>
</dbReference>